<organism evidence="2 3">
    <name type="scientific">Lasius platythorax</name>
    <dbReference type="NCBI Taxonomy" id="488582"/>
    <lineage>
        <taxon>Eukaryota</taxon>
        <taxon>Metazoa</taxon>
        <taxon>Ecdysozoa</taxon>
        <taxon>Arthropoda</taxon>
        <taxon>Hexapoda</taxon>
        <taxon>Insecta</taxon>
        <taxon>Pterygota</taxon>
        <taxon>Neoptera</taxon>
        <taxon>Endopterygota</taxon>
        <taxon>Hymenoptera</taxon>
        <taxon>Apocrita</taxon>
        <taxon>Aculeata</taxon>
        <taxon>Formicoidea</taxon>
        <taxon>Formicidae</taxon>
        <taxon>Formicinae</taxon>
        <taxon>Lasius</taxon>
        <taxon>Lasius</taxon>
    </lineage>
</organism>
<evidence type="ECO:0000256" key="1">
    <source>
        <dbReference type="SAM" id="MobiDB-lite"/>
    </source>
</evidence>
<dbReference type="AlphaFoldDB" id="A0AAV2P2I0"/>
<name>A0AAV2P2I0_9HYME</name>
<evidence type="ECO:0000313" key="3">
    <source>
        <dbReference type="Proteomes" id="UP001497644"/>
    </source>
</evidence>
<protein>
    <submittedName>
        <fullName evidence="2">Uncharacterized protein</fullName>
    </submittedName>
</protein>
<gene>
    <name evidence="2" type="ORF">LPLAT_LOCUS12137</name>
</gene>
<dbReference type="Proteomes" id="UP001497644">
    <property type="component" value="Chromosome 7"/>
</dbReference>
<proteinExistence type="predicted"/>
<accession>A0AAV2P2I0</accession>
<evidence type="ECO:0000313" key="2">
    <source>
        <dbReference type="EMBL" id="CAL1686813.1"/>
    </source>
</evidence>
<sequence>MRRNTLNTRSRVKNNWPPEALPEIPDVSRRGRPPWPSRSGTRVDRYSAKSTISETRDETGPPADAGYMTRGRKSIITGTKTFSRDEWLEGKAALTNWADLTGARSNNNTE</sequence>
<keyword evidence="3" id="KW-1185">Reference proteome</keyword>
<feature type="region of interest" description="Disordered" evidence="1">
    <location>
        <begin position="1"/>
        <end position="72"/>
    </location>
</feature>
<dbReference type="EMBL" id="OZ034830">
    <property type="protein sequence ID" value="CAL1686813.1"/>
    <property type="molecule type" value="Genomic_DNA"/>
</dbReference>
<reference evidence="2" key="1">
    <citation type="submission" date="2024-04" db="EMBL/GenBank/DDBJ databases">
        <authorList>
            <consortium name="Molecular Ecology Group"/>
        </authorList>
    </citation>
    <scope>NUCLEOTIDE SEQUENCE</scope>
</reference>